<dbReference type="EMBL" id="ML119795">
    <property type="protein sequence ID" value="RPA74261.1"/>
    <property type="molecule type" value="Genomic_DNA"/>
</dbReference>
<feature type="region of interest" description="Disordered" evidence="1">
    <location>
        <begin position="64"/>
        <end position="95"/>
    </location>
</feature>
<accession>A0A3N4HQD1</accession>
<organism evidence="2 3">
    <name type="scientific">Ascobolus immersus RN42</name>
    <dbReference type="NCBI Taxonomy" id="1160509"/>
    <lineage>
        <taxon>Eukaryota</taxon>
        <taxon>Fungi</taxon>
        <taxon>Dikarya</taxon>
        <taxon>Ascomycota</taxon>
        <taxon>Pezizomycotina</taxon>
        <taxon>Pezizomycetes</taxon>
        <taxon>Pezizales</taxon>
        <taxon>Ascobolaceae</taxon>
        <taxon>Ascobolus</taxon>
    </lineage>
</organism>
<dbReference type="Proteomes" id="UP000275078">
    <property type="component" value="Unassembled WGS sequence"/>
</dbReference>
<gene>
    <name evidence="2" type="ORF">BJ508DRAFT_418703</name>
</gene>
<evidence type="ECO:0000313" key="3">
    <source>
        <dbReference type="Proteomes" id="UP000275078"/>
    </source>
</evidence>
<proteinExistence type="predicted"/>
<reference evidence="2 3" key="1">
    <citation type="journal article" date="2018" name="Nat. Ecol. Evol.">
        <title>Pezizomycetes genomes reveal the molecular basis of ectomycorrhizal truffle lifestyle.</title>
        <authorList>
            <person name="Murat C."/>
            <person name="Payen T."/>
            <person name="Noel B."/>
            <person name="Kuo A."/>
            <person name="Morin E."/>
            <person name="Chen J."/>
            <person name="Kohler A."/>
            <person name="Krizsan K."/>
            <person name="Balestrini R."/>
            <person name="Da Silva C."/>
            <person name="Montanini B."/>
            <person name="Hainaut M."/>
            <person name="Levati E."/>
            <person name="Barry K.W."/>
            <person name="Belfiori B."/>
            <person name="Cichocki N."/>
            <person name="Clum A."/>
            <person name="Dockter R.B."/>
            <person name="Fauchery L."/>
            <person name="Guy J."/>
            <person name="Iotti M."/>
            <person name="Le Tacon F."/>
            <person name="Lindquist E.A."/>
            <person name="Lipzen A."/>
            <person name="Malagnac F."/>
            <person name="Mello A."/>
            <person name="Molinier V."/>
            <person name="Miyauchi S."/>
            <person name="Poulain J."/>
            <person name="Riccioni C."/>
            <person name="Rubini A."/>
            <person name="Sitrit Y."/>
            <person name="Splivallo R."/>
            <person name="Traeger S."/>
            <person name="Wang M."/>
            <person name="Zifcakova L."/>
            <person name="Wipf D."/>
            <person name="Zambonelli A."/>
            <person name="Paolocci F."/>
            <person name="Nowrousian M."/>
            <person name="Ottonello S."/>
            <person name="Baldrian P."/>
            <person name="Spatafora J.W."/>
            <person name="Henrissat B."/>
            <person name="Nagy L.G."/>
            <person name="Aury J.M."/>
            <person name="Wincker P."/>
            <person name="Grigoriev I.V."/>
            <person name="Bonfante P."/>
            <person name="Martin F.M."/>
        </authorList>
    </citation>
    <scope>NUCLEOTIDE SEQUENCE [LARGE SCALE GENOMIC DNA]</scope>
    <source>
        <strain evidence="2 3">RN42</strain>
    </source>
</reference>
<evidence type="ECO:0000256" key="1">
    <source>
        <dbReference type="SAM" id="MobiDB-lite"/>
    </source>
</evidence>
<protein>
    <submittedName>
        <fullName evidence="2">Uncharacterized protein</fullName>
    </submittedName>
</protein>
<sequence>MPLQTEFIASIPSHRQPEPELKLLRRAIYRNNRANSASFHTLPILNTQRGCHCSTVRACQTHPYPSTTPSHLTSVCTSSRSPPRIKSSTFPSNSA</sequence>
<dbReference type="AlphaFoldDB" id="A0A3N4HQD1"/>
<keyword evidence="3" id="KW-1185">Reference proteome</keyword>
<evidence type="ECO:0000313" key="2">
    <source>
        <dbReference type="EMBL" id="RPA74261.1"/>
    </source>
</evidence>
<name>A0A3N4HQD1_ASCIM</name>